<feature type="region of interest" description="Disordered" evidence="1">
    <location>
        <begin position="75"/>
        <end position="99"/>
    </location>
</feature>
<sequence>MDHPAHTHIHVVLYLQAVNTSPPHSSKSGRFVGSEGTTGWFANHVGTTGRLARGKGTTGRFANDRGTSNGFAVFSDASTVGGSGMEKVNDQEKAGDMAY</sequence>
<evidence type="ECO:0000313" key="3">
    <source>
        <dbReference type="Proteomes" id="UP000326396"/>
    </source>
</evidence>
<gene>
    <name evidence="2" type="ORF">E3N88_22712</name>
</gene>
<dbReference type="AlphaFoldDB" id="A0A5N6NB85"/>
<keyword evidence="3" id="KW-1185">Reference proteome</keyword>
<protein>
    <submittedName>
        <fullName evidence="2">Uncharacterized protein</fullName>
    </submittedName>
</protein>
<evidence type="ECO:0000256" key="1">
    <source>
        <dbReference type="SAM" id="MobiDB-lite"/>
    </source>
</evidence>
<comment type="caution">
    <text evidence="2">The sequence shown here is derived from an EMBL/GenBank/DDBJ whole genome shotgun (WGS) entry which is preliminary data.</text>
</comment>
<proteinExistence type="predicted"/>
<accession>A0A5N6NB85</accession>
<organism evidence="2 3">
    <name type="scientific">Mikania micrantha</name>
    <name type="common">bitter vine</name>
    <dbReference type="NCBI Taxonomy" id="192012"/>
    <lineage>
        <taxon>Eukaryota</taxon>
        <taxon>Viridiplantae</taxon>
        <taxon>Streptophyta</taxon>
        <taxon>Embryophyta</taxon>
        <taxon>Tracheophyta</taxon>
        <taxon>Spermatophyta</taxon>
        <taxon>Magnoliopsida</taxon>
        <taxon>eudicotyledons</taxon>
        <taxon>Gunneridae</taxon>
        <taxon>Pentapetalae</taxon>
        <taxon>asterids</taxon>
        <taxon>campanulids</taxon>
        <taxon>Asterales</taxon>
        <taxon>Asteraceae</taxon>
        <taxon>Asteroideae</taxon>
        <taxon>Heliantheae alliance</taxon>
        <taxon>Eupatorieae</taxon>
        <taxon>Mikania</taxon>
    </lineage>
</organism>
<reference evidence="2 3" key="1">
    <citation type="submission" date="2019-05" db="EMBL/GenBank/DDBJ databases">
        <title>Mikania micrantha, genome provides insights into the molecular mechanism of rapid growth.</title>
        <authorList>
            <person name="Liu B."/>
        </authorList>
    </citation>
    <scope>NUCLEOTIDE SEQUENCE [LARGE SCALE GENOMIC DNA]</scope>
    <source>
        <strain evidence="2">NLD-2019</strain>
        <tissue evidence="2">Leaf</tissue>
    </source>
</reference>
<name>A0A5N6NB85_9ASTR</name>
<feature type="region of interest" description="Disordered" evidence="1">
    <location>
        <begin position="51"/>
        <end position="70"/>
    </location>
</feature>
<dbReference type="EMBL" id="SZYD01000012">
    <property type="protein sequence ID" value="KAD4585111.1"/>
    <property type="molecule type" value="Genomic_DNA"/>
</dbReference>
<feature type="compositionally biased region" description="Basic and acidic residues" evidence="1">
    <location>
        <begin position="87"/>
        <end position="99"/>
    </location>
</feature>
<dbReference type="Proteomes" id="UP000326396">
    <property type="component" value="Linkage Group LG2"/>
</dbReference>
<evidence type="ECO:0000313" key="2">
    <source>
        <dbReference type="EMBL" id="KAD4585111.1"/>
    </source>
</evidence>